<organism evidence="1 2">
    <name type="scientific">Allorhodopirellula heiligendammensis</name>
    <dbReference type="NCBI Taxonomy" id="2714739"/>
    <lineage>
        <taxon>Bacteria</taxon>
        <taxon>Pseudomonadati</taxon>
        <taxon>Planctomycetota</taxon>
        <taxon>Planctomycetia</taxon>
        <taxon>Pirellulales</taxon>
        <taxon>Pirellulaceae</taxon>
        <taxon>Allorhodopirellula</taxon>
    </lineage>
</organism>
<evidence type="ECO:0000313" key="2">
    <source>
        <dbReference type="Proteomes" id="UP000319908"/>
    </source>
</evidence>
<gene>
    <name evidence="1" type="ORF">Poly21_31510</name>
</gene>
<dbReference type="Proteomes" id="UP000319908">
    <property type="component" value="Unassembled WGS sequence"/>
</dbReference>
<proteinExistence type="predicted"/>
<evidence type="ECO:0000313" key="1">
    <source>
        <dbReference type="EMBL" id="TWU15947.1"/>
    </source>
</evidence>
<accession>A0A5C6BWB6</accession>
<dbReference type="AlphaFoldDB" id="A0A5C6BWB6"/>
<sequence length="526" mass="56365">MCGFATFSCCGCNCVGIYLNTASNGEGGLQHWLPTSELSVDQVSNLPSIDSDIELVSKHDVFCKGPITPFYVGFDINDLTYTGIGDAVIRIMARVETVDVDGFPVIGDHCFCEIRQHPDLDGVISDNGQPALWIRIGVCIDGVDTILNSGTAISTVEVFDNSLELKFGSGLASSTGQIKFRYGSDIPLTYIAGLTNFREGDYFLAEANITLTGDTSDLAAKKGKLYRLDNAADAGNPASWIEAPPSELDDPYLFAGSGEPSAGTTLSIGTSIYQSDADAAFGSLPGRKVAIRVTNMSPSQHFEPAQLTINNAISTKSIACPFTAPSWQDAPVKRITPLPVYTGSITGSVTGLIYPGWSTKVGASYPTVYPDMLYLGSGPAESITPPLSTQGIIRQTSFCKYGPIADGTIYGTPNWLYARITAEIKITWSQTTERRFTYTVAADVSYRVDNSETSWTLAQLLAGDYDDMTFTYRADTAHGGHAETGPITVESHLAPDISVTLDPDPTGPAETNRDRLDVFELTIAST</sequence>
<protein>
    <submittedName>
        <fullName evidence="1">Uncharacterized protein</fullName>
    </submittedName>
</protein>
<comment type="caution">
    <text evidence="1">The sequence shown here is derived from an EMBL/GenBank/DDBJ whole genome shotgun (WGS) entry which is preliminary data.</text>
</comment>
<name>A0A5C6BWB6_9BACT</name>
<dbReference type="EMBL" id="SJPU01000002">
    <property type="protein sequence ID" value="TWU15947.1"/>
    <property type="molecule type" value="Genomic_DNA"/>
</dbReference>
<reference evidence="1 2" key="1">
    <citation type="journal article" date="2020" name="Antonie Van Leeuwenhoek">
        <title>Rhodopirellula heiligendammensis sp. nov., Rhodopirellula pilleata sp. nov., and Rhodopirellula solitaria sp. nov. isolated from natural or artificial marine surfaces in Northern Germany and California, USA, and emended description of the genus Rhodopirellula.</title>
        <authorList>
            <person name="Kallscheuer N."/>
            <person name="Wiegand S."/>
            <person name="Jogler M."/>
            <person name="Boedeker C."/>
            <person name="Peeters S.H."/>
            <person name="Rast P."/>
            <person name="Heuer A."/>
            <person name="Jetten M.S.M."/>
            <person name="Rohde M."/>
            <person name="Jogler C."/>
        </authorList>
    </citation>
    <scope>NUCLEOTIDE SEQUENCE [LARGE SCALE GENOMIC DNA]</scope>
    <source>
        <strain evidence="1 2">Poly21</strain>
    </source>
</reference>
<keyword evidence="2" id="KW-1185">Reference proteome</keyword>